<keyword evidence="1 2" id="KW-0413">Isomerase</keyword>
<dbReference type="GO" id="GO:0008903">
    <property type="term" value="F:hydroxypyruvate isomerase activity"/>
    <property type="evidence" value="ECO:0007669"/>
    <property type="project" value="TreeGrafter"/>
</dbReference>
<sequence length="302" mass="32836">MPLRVPIPLVFPDHEPCPMPRFAANLSLMYAELPFLERFAAAARDGFTAVECQFPYAFEASALAAQLAAHDLQLVLFNAPAGGTQRSAMAEAWAQGLRGTAALPGHEAEFRAGVLQALEYAEVLHCPRIHVMSGIAPPGCAEAERAVLLQQLASNLRWAAAQAAQCGREVLIEPINPRDMPGYVLNRQAQAHALLDAVQAPNLKVQMDLYHCQIVEGDLSTKLRQYLPTGRVGHIQIAGVPERHEPDLGELNYPYLFALIDALGWDGWIGCEYRPAGDTSQGLGWLRRMGECQHGSGPPCAT</sequence>
<evidence type="ECO:0000256" key="3">
    <source>
        <dbReference type="PIRSR" id="PIRSR006241-50"/>
    </source>
</evidence>
<feature type="active site" description="Proton donor/acceptor" evidence="3">
    <location>
        <position position="173"/>
    </location>
</feature>
<feature type="domain" description="Xylose isomerase-like TIM barrel" evidence="4">
    <location>
        <begin position="39"/>
        <end position="288"/>
    </location>
</feature>
<dbReference type="InterPro" id="IPR036237">
    <property type="entry name" value="Xyl_isomerase-like_sf"/>
</dbReference>
<dbReference type="AlphaFoldDB" id="A0A369AP74"/>
<organism evidence="5 6">
    <name type="scientific">Extensimonas vulgaris</name>
    <dbReference type="NCBI Taxonomy" id="1031594"/>
    <lineage>
        <taxon>Bacteria</taxon>
        <taxon>Pseudomonadati</taxon>
        <taxon>Pseudomonadota</taxon>
        <taxon>Betaproteobacteria</taxon>
        <taxon>Burkholderiales</taxon>
        <taxon>Comamonadaceae</taxon>
        <taxon>Extensimonas</taxon>
    </lineage>
</organism>
<dbReference type="SUPFAM" id="SSF51658">
    <property type="entry name" value="Xylose isomerase-like"/>
    <property type="match status" value="1"/>
</dbReference>
<dbReference type="FunFam" id="3.20.20.150:FF:000007">
    <property type="entry name" value="Hydroxypyruvate isomerase"/>
    <property type="match status" value="1"/>
</dbReference>
<comment type="caution">
    <text evidence="5">The sequence shown here is derived from an EMBL/GenBank/DDBJ whole genome shotgun (WGS) entry which is preliminary data.</text>
</comment>
<dbReference type="InterPro" id="IPR053398">
    <property type="entry name" value="HPT_OtnI_isomerases"/>
</dbReference>
<evidence type="ECO:0000259" key="4">
    <source>
        <dbReference type="Pfam" id="PF01261"/>
    </source>
</evidence>
<gene>
    <name evidence="5" type="ORF">DFR45_103122</name>
</gene>
<dbReference type="Gene3D" id="3.20.20.150">
    <property type="entry name" value="Divalent-metal-dependent TIM barrel enzymes"/>
    <property type="match status" value="1"/>
</dbReference>
<evidence type="ECO:0000313" key="5">
    <source>
        <dbReference type="EMBL" id="RCX10138.1"/>
    </source>
</evidence>
<protein>
    <submittedName>
        <fullName evidence="5">Hydroxypyruvate isomerase</fullName>
    </submittedName>
</protein>
<keyword evidence="6" id="KW-1185">Reference proteome</keyword>
<comment type="similarity">
    <text evidence="2">Belongs to the hyi family.</text>
</comment>
<dbReference type="Pfam" id="PF01261">
    <property type="entry name" value="AP_endonuc_2"/>
    <property type="match status" value="1"/>
</dbReference>
<evidence type="ECO:0000313" key="6">
    <source>
        <dbReference type="Proteomes" id="UP000252174"/>
    </source>
</evidence>
<dbReference type="GO" id="GO:0046487">
    <property type="term" value="P:glyoxylate metabolic process"/>
    <property type="evidence" value="ECO:0007669"/>
    <property type="project" value="TreeGrafter"/>
</dbReference>
<dbReference type="InterPro" id="IPR013022">
    <property type="entry name" value="Xyl_isomerase-like_TIM-brl"/>
</dbReference>
<dbReference type="EMBL" id="QPJU01000003">
    <property type="protein sequence ID" value="RCX10138.1"/>
    <property type="molecule type" value="Genomic_DNA"/>
</dbReference>
<accession>A0A369AP74</accession>
<reference evidence="5 6" key="1">
    <citation type="submission" date="2018-07" db="EMBL/GenBank/DDBJ databases">
        <title>Genomic Encyclopedia of Type Strains, Phase IV (KMG-IV): sequencing the most valuable type-strain genomes for metagenomic binning, comparative biology and taxonomic classification.</title>
        <authorList>
            <person name="Goeker M."/>
        </authorList>
    </citation>
    <scope>NUCLEOTIDE SEQUENCE [LARGE SCALE GENOMIC DNA]</scope>
    <source>
        <strain evidence="5 6">DSM 100911</strain>
    </source>
</reference>
<proteinExistence type="inferred from homology"/>
<evidence type="ECO:0000256" key="1">
    <source>
        <dbReference type="ARBA" id="ARBA00023235"/>
    </source>
</evidence>
<dbReference type="NCBIfam" id="NF043033">
    <property type="entry name" value="OxoTetrIsom"/>
    <property type="match status" value="1"/>
</dbReference>
<dbReference type="PIRSF" id="PIRSF006241">
    <property type="entry name" value="HyI"/>
    <property type="match status" value="1"/>
</dbReference>
<dbReference type="PANTHER" id="PTHR43489:SF13">
    <property type="entry name" value="HYDROXYPYRUVATE ISOMERASE"/>
    <property type="match status" value="1"/>
</dbReference>
<dbReference type="InterPro" id="IPR026040">
    <property type="entry name" value="HyI-like"/>
</dbReference>
<name>A0A369AP74_9BURK</name>
<dbReference type="Proteomes" id="UP000252174">
    <property type="component" value="Unassembled WGS sequence"/>
</dbReference>
<dbReference type="InterPro" id="IPR050417">
    <property type="entry name" value="Sugar_Epim/Isomerase"/>
</dbReference>
<keyword evidence="5" id="KW-0670">Pyruvate</keyword>
<evidence type="ECO:0000256" key="2">
    <source>
        <dbReference type="PIRNR" id="PIRNR006241"/>
    </source>
</evidence>
<feature type="active site" description="Proton donor/acceptor" evidence="3">
    <location>
        <position position="272"/>
    </location>
</feature>
<dbReference type="PANTHER" id="PTHR43489">
    <property type="entry name" value="ISOMERASE"/>
    <property type="match status" value="1"/>
</dbReference>